<accession>C0QA59</accession>
<reference evidence="2 3" key="1">
    <citation type="journal article" date="2009" name="Environ. Microbiol.">
        <title>Genome sequence of Desulfobacterium autotrophicum HRM2, a marine sulfate reducer oxidizing organic carbon completely to carbon dioxide.</title>
        <authorList>
            <person name="Strittmatter A.W."/>
            <person name="Liesegang H."/>
            <person name="Rabus R."/>
            <person name="Decker I."/>
            <person name="Amann J."/>
            <person name="Andres S."/>
            <person name="Henne A."/>
            <person name="Fricke W.F."/>
            <person name="Martinez-Arias R."/>
            <person name="Bartels D."/>
            <person name="Goesmann A."/>
            <person name="Krause L."/>
            <person name="Puehler A."/>
            <person name="Klenk H.P."/>
            <person name="Richter M."/>
            <person name="Schuler M."/>
            <person name="Gloeckner F.O."/>
            <person name="Meyerdierks A."/>
            <person name="Gottschalk G."/>
            <person name="Amann R."/>
        </authorList>
    </citation>
    <scope>NUCLEOTIDE SEQUENCE [LARGE SCALE GENOMIC DNA]</scope>
    <source>
        <strain evidence="3">ATCC 43914 / DSM 3382 / HRM2</strain>
    </source>
</reference>
<name>C0QA59_DESAH</name>
<dbReference type="Proteomes" id="UP000000442">
    <property type="component" value="Chromosome"/>
</dbReference>
<dbReference type="AlphaFoldDB" id="C0QA59"/>
<evidence type="ECO:0000313" key="2">
    <source>
        <dbReference type="EMBL" id="ACN14644.1"/>
    </source>
</evidence>
<feature type="region of interest" description="Disordered" evidence="1">
    <location>
        <begin position="34"/>
        <end position="68"/>
    </location>
</feature>
<evidence type="ECO:0000313" key="3">
    <source>
        <dbReference type="Proteomes" id="UP000000442"/>
    </source>
</evidence>
<protein>
    <recommendedName>
        <fullName evidence="4">Tetratricopeptide repeat protein</fullName>
    </recommendedName>
</protein>
<dbReference type="eggNOG" id="COG3071">
    <property type="taxonomic scope" value="Bacteria"/>
</dbReference>
<dbReference type="EMBL" id="CP001087">
    <property type="protein sequence ID" value="ACN14644.1"/>
    <property type="molecule type" value="Genomic_DNA"/>
</dbReference>
<dbReference type="Gene3D" id="1.25.40.10">
    <property type="entry name" value="Tetratricopeptide repeat domain"/>
    <property type="match status" value="1"/>
</dbReference>
<evidence type="ECO:0000256" key="1">
    <source>
        <dbReference type="SAM" id="MobiDB-lite"/>
    </source>
</evidence>
<proteinExistence type="predicted"/>
<keyword evidence="3" id="KW-1185">Reference proteome</keyword>
<sequence>MKQNLFVRWVTICSVLLLIPFFMASCAKNRISSIPQTHEPPKQVPEIGAPPPGKTIQKSGQPQPERLSRLVPTKKPRPAILNTMIRKAERQLFLHKPDPAFQTLERALTIDGRDPEVWHLMAKARLMKGQYRQAESLARKSNTLAGDDRSLKKKNWKIIIHALEEQGRMDEADQARAKAGA</sequence>
<dbReference type="SUPFAM" id="SSF48452">
    <property type="entry name" value="TPR-like"/>
    <property type="match status" value="1"/>
</dbReference>
<dbReference type="STRING" id="177437.HRM2_15350"/>
<dbReference type="InterPro" id="IPR011990">
    <property type="entry name" value="TPR-like_helical_dom_sf"/>
</dbReference>
<dbReference type="KEGG" id="dat:HRM2_15350"/>
<evidence type="ECO:0008006" key="4">
    <source>
        <dbReference type="Google" id="ProtNLM"/>
    </source>
</evidence>
<gene>
    <name evidence="2" type="ordered locus">HRM2_15350</name>
</gene>
<dbReference type="RefSeq" id="WP_015903431.1">
    <property type="nucleotide sequence ID" value="NC_012108.1"/>
</dbReference>
<organism evidence="2 3">
    <name type="scientific">Desulforapulum autotrophicum (strain ATCC 43914 / DSM 3382 / VKM B-1955 / HRM2)</name>
    <name type="common">Desulfobacterium autotrophicum</name>
    <dbReference type="NCBI Taxonomy" id="177437"/>
    <lineage>
        <taxon>Bacteria</taxon>
        <taxon>Pseudomonadati</taxon>
        <taxon>Thermodesulfobacteriota</taxon>
        <taxon>Desulfobacteria</taxon>
        <taxon>Desulfobacterales</taxon>
        <taxon>Desulfobacteraceae</taxon>
        <taxon>Desulforapulum</taxon>
    </lineage>
</organism>
<dbReference type="PROSITE" id="PS51257">
    <property type="entry name" value="PROKAR_LIPOPROTEIN"/>
    <property type="match status" value="1"/>
</dbReference>
<dbReference type="HOGENOM" id="CLU_099814_2_0_7"/>